<protein>
    <submittedName>
        <fullName evidence="2">Uncharacterized protein</fullName>
    </submittedName>
</protein>
<accession>A0A397TCK2</accession>
<keyword evidence="3" id="KW-1185">Reference proteome</keyword>
<feature type="region of interest" description="Disordered" evidence="1">
    <location>
        <begin position="39"/>
        <end position="72"/>
    </location>
</feature>
<dbReference type="OrthoDB" id="2313461at2759"/>
<name>A0A397TCK2_9GLOM</name>
<feature type="compositionally biased region" description="Low complexity" evidence="1">
    <location>
        <begin position="55"/>
        <end position="72"/>
    </location>
</feature>
<sequence>MDHPQNNLGDDVYSYNNEFFTMNDIFPAHLNIPPNYNYQQPIFSNNNDTNSPDHNYQSNDDVSNDSDAISSDNNYQQYDALNNIGLNNSQQFTSNDSSNDDTIFSDHYNQQYNDSNNISFYDSQQFMPNGTSNCVADQQYIPPHNYQQFDDTQFYMQYVDQNQPQPNSINIIINSSQVSEIFRSGFKIIFMPITNSDMVHSTLTNNS</sequence>
<evidence type="ECO:0000313" key="2">
    <source>
        <dbReference type="EMBL" id="RIA95622.1"/>
    </source>
</evidence>
<dbReference type="AlphaFoldDB" id="A0A397TCK2"/>
<feature type="region of interest" description="Disordered" evidence="1">
    <location>
        <begin position="87"/>
        <end position="108"/>
    </location>
</feature>
<gene>
    <name evidence="2" type="ORF">C1645_802901</name>
</gene>
<reference evidence="2 3" key="1">
    <citation type="submission" date="2018-06" db="EMBL/GenBank/DDBJ databases">
        <title>Comparative genomics reveals the genomic features of Rhizophagus irregularis, R. cerebriforme, R. diaphanum and Gigaspora rosea, and their symbiotic lifestyle signature.</title>
        <authorList>
            <person name="Morin E."/>
            <person name="San Clemente H."/>
            <person name="Chen E.C.H."/>
            <person name="De La Providencia I."/>
            <person name="Hainaut M."/>
            <person name="Kuo A."/>
            <person name="Kohler A."/>
            <person name="Murat C."/>
            <person name="Tang N."/>
            <person name="Roy S."/>
            <person name="Loubradou J."/>
            <person name="Henrissat B."/>
            <person name="Grigoriev I.V."/>
            <person name="Corradi N."/>
            <person name="Roux C."/>
            <person name="Martin F.M."/>
        </authorList>
    </citation>
    <scope>NUCLEOTIDE SEQUENCE [LARGE SCALE GENOMIC DNA]</scope>
    <source>
        <strain evidence="2 3">DAOM 227022</strain>
    </source>
</reference>
<evidence type="ECO:0000256" key="1">
    <source>
        <dbReference type="SAM" id="MobiDB-lite"/>
    </source>
</evidence>
<evidence type="ECO:0000313" key="3">
    <source>
        <dbReference type="Proteomes" id="UP000265703"/>
    </source>
</evidence>
<comment type="caution">
    <text evidence="2">The sequence shown here is derived from an EMBL/GenBank/DDBJ whole genome shotgun (WGS) entry which is preliminary data.</text>
</comment>
<feature type="compositionally biased region" description="Polar residues" evidence="1">
    <location>
        <begin position="39"/>
        <end position="54"/>
    </location>
</feature>
<dbReference type="Proteomes" id="UP000265703">
    <property type="component" value="Unassembled WGS sequence"/>
</dbReference>
<proteinExistence type="predicted"/>
<dbReference type="EMBL" id="QKYT01000058">
    <property type="protein sequence ID" value="RIA95622.1"/>
    <property type="molecule type" value="Genomic_DNA"/>
</dbReference>
<organism evidence="2 3">
    <name type="scientific">Glomus cerebriforme</name>
    <dbReference type="NCBI Taxonomy" id="658196"/>
    <lineage>
        <taxon>Eukaryota</taxon>
        <taxon>Fungi</taxon>
        <taxon>Fungi incertae sedis</taxon>
        <taxon>Mucoromycota</taxon>
        <taxon>Glomeromycotina</taxon>
        <taxon>Glomeromycetes</taxon>
        <taxon>Glomerales</taxon>
        <taxon>Glomeraceae</taxon>
        <taxon>Glomus</taxon>
    </lineage>
</organism>